<dbReference type="PATRIC" id="fig|1121451.3.peg.258"/>
<dbReference type="HOGENOM" id="CLU_027402_36_2_7"/>
<dbReference type="Proteomes" id="UP000010808">
    <property type="component" value="Chromosome"/>
</dbReference>
<gene>
    <name evidence="2" type="ORF">DESAM_10281</name>
</gene>
<dbReference type="InterPro" id="IPR036397">
    <property type="entry name" value="RNaseH_sf"/>
</dbReference>
<sequence>MGKKRRKFSDKFKAKIALEAVRGVKTLTELAAEHQVHPNQISKWKKQLLENASELFSNGSGSSVKSEDEVTAPLYEEIGRLKMDIKWLEKKALSLPAVKRRNWIRPERNYSIRRQCRLASVSRSVIYYKPVPESGENLRFMRLIDEQYLRHPEFGSPRMTDKLREQGYSVNHKRTARLMRKMGLQAITPGPHTSKPARKHRIYPYLLRDVEIKNVNQVWSADITYIPMRCGFMYLAAVIDWRSRYVLAWELSVVPPL</sequence>
<dbReference type="GO" id="GO:0004803">
    <property type="term" value="F:transposase activity"/>
    <property type="evidence" value="ECO:0007669"/>
    <property type="project" value="InterPro"/>
</dbReference>
<protein>
    <recommendedName>
        <fullName evidence="1">HTH-like domain-containing protein</fullName>
    </recommendedName>
</protein>
<dbReference type="InterPro" id="IPR002514">
    <property type="entry name" value="Transposase_8"/>
</dbReference>
<dbReference type="Pfam" id="PF01527">
    <property type="entry name" value="HTH_Tnp_1"/>
    <property type="match status" value="1"/>
</dbReference>
<dbReference type="InterPro" id="IPR050900">
    <property type="entry name" value="Transposase_IS3/IS150/IS904"/>
</dbReference>
<dbReference type="InterPro" id="IPR012337">
    <property type="entry name" value="RNaseH-like_sf"/>
</dbReference>
<dbReference type="NCBIfam" id="NF033516">
    <property type="entry name" value="transpos_IS3"/>
    <property type="match status" value="1"/>
</dbReference>
<feature type="domain" description="HTH-like" evidence="1">
    <location>
        <begin position="138"/>
        <end position="191"/>
    </location>
</feature>
<evidence type="ECO:0000313" key="3">
    <source>
        <dbReference type="Proteomes" id="UP000010808"/>
    </source>
</evidence>
<dbReference type="STRING" id="1121451.DESAM_10281"/>
<dbReference type="AlphaFoldDB" id="L0R7R1"/>
<dbReference type="PANTHER" id="PTHR46889">
    <property type="entry name" value="TRANSPOSASE INSF FOR INSERTION SEQUENCE IS3B-RELATED"/>
    <property type="match status" value="1"/>
</dbReference>
<dbReference type="SUPFAM" id="SSF53098">
    <property type="entry name" value="Ribonuclease H-like"/>
    <property type="match status" value="1"/>
</dbReference>
<proteinExistence type="predicted"/>
<dbReference type="GO" id="GO:0006313">
    <property type="term" value="P:DNA transposition"/>
    <property type="evidence" value="ECO:0007669"/>
    <property type="project" value="InterPro"/>
</dbReference>
<evidence type="ECO:0000259" key="1">
    <source>
        <dbReference type="Pfam" id="PF13276"/>
    </source>
</evidence>
<name>L0R7R1_9BACT</name>
<dbReference type="InterPro" id="IPR048020">
    <property type="entry name" value="Transpos_IS3"/>
</dbReference>
<keyword evidence="3" id="KW-1185">Reference proteome</keyword>
<organism evidence="2 3">
    <name type="scientific">Maridesulfovibrio hydrothermalis AM13 = DSM 14728</name>
    <dbReference type="NCBI Taxonomy" id="1121451"/>
    <lineage>
        <taxon>Bacteria</taxon>
        <taxon>Pseudomonadati</taxon>
        <taxon>Thermodesulfobacteriota</taxon>
        <taxon>Desulfovibrionia</taxon>
        <taxon>Desulfovibrionales</taxon>
        <taxon>Desulfovibrionaceae</taxon>
        <taxon>Maridesulfovibrio</taxon>
    </lineage>
</organism>
<reference evidence="2 3" key="1">
    <citation type="submission" date="2012-10" db="EMBL/GenBank/DDBJ databases">
        <authorList>
            <person name="Genoscope - CEA"/>
        </authorList>
    </citation>
    <scope>NUCLEOTIDE SEQUENCE [LARGE SCALE GENOMIC DNA]</scope>
    <source>
        <strain evidence="3">AM13 / DSM 14728</strain>
    </source>
</reference>
<dbReference type="SUPFAM" id="SSF48295">
    <property type="entry name" value="TrpR-like"/>
    <property type="match status" value="1"/>
</dbReference>
<dbReference type="InterPro" id="IPR010921">
    <property type="entry name" value="Trp_repressor/repl_initiator"/>
</dbReference>
<dbReference type="Gene3D" id="3.30.420.10">
    <property type="entry name" value="Ribonuclease H-like superfamily/Ribonuclease H"/>
    <property type="match status" value="1"/>
</dbReference>
<dbReference type="eggNOG" id="COG2963">
    <property type="taxonomic scope" value="Bacteria"/>
</dbReference>
<dbReference type="KEGG" id="dhy:DESAM_10281"/>
<dbReference type="eggNOG" id="COG2801">
    <property type="taxonomic scope" value="Bacteria"/>
</dbReference>
<dbReference type="PANTHER" id="PTHR46889:SF4">
    <property type="entry name" value="TRANSPOSASE INSO FOR INSERTION SEQUENCE ELEMENT IS911B-RELATED"/>
    <property type="match status" value="1"/>
</dbReference>
<evidence type="ECO:0000313" key="2">
    <source>
        <dbReference type="EMBL" id="CCO22262.1"/>
    </source>
</evidence>
<accession>L0R7R1</accession>
<dbReference type="GO" id="GO:0043565">
    <property type="term" value="F:sequence-specific DNA binding"/>
    <property type="evidence" value="ECO:0007669"/>
    <property type="project" value="InterPro"/>
</dbReference>
<dbReference type="Pfam" id="PF13276">
    <property type="entry name" value="HTH_21"/>
    <property type="match status" value="1"/>
</dbReference>
<dbReference type="EMBL" id="FO203522">
    <property type="protein sequence ID" value="CCO22262.1"/>
    <property type="molecule type" value="Genomic_DNA"/>
</dbReference>
<dbReference type="RefSeq" id="WP_015334872.1">
    <property type="nucleotide sequence ID" value="NC_020055.1"/>
</dbReference>
<dbReference type="InterPro" id="IPR025948">
    <property type="entry name" value="HTH-like_dom"/>
</dbReference>